<evidence type="ECO:0000256" key="2">
    <source>
        <dbReference type="HAMAP-Rule" id="MF_02087"/>
    </source>
</evidence>
<evidence type="ECO:0000256" key="3">
    <source>
        <dbReference type="PIRSR" id="PIRSR004848-1"/>
    </source>
</evidence>
<dbReference type="HAMAP" id="MF_02087">
    <property type="entry name" value="PLP_homeostasis"/>
    <property type="match status" value="1"/>
</dbReference>
<accession>M4V6C2</accession>
<dbReference type="GO" id="GO:0030170">
    <property type="term" value="F:pyridoxal phosphate binding"/>
    <property type="evidence" value="ECO:0007669"/>
    <property type="project" value="UniProtKB-UniRule"/>
</dbReference>
<dbReference type="Proteomes" id="UP000012040">
    <property type="component" value="Chromosome"/>
</dbReference>
<name>M4V6C2_9BACT</name>
<comment type="similarity">
    <text evidence="2 4">Belongs to the pyridoxal phosphate-binding protein YggS/PROSC family.</text>
</comment>
<dbReference type="InterPro" id="IPR001608">
    <property type="entry name" value="Ala_racemase_N"/>
</dbReference>
<keyword evidence="1 2" id="KW-0663">Pyridoxal phosphate</keyword>
<proteinExistence type="inferred from homology"/>
<evidence type="ECO:0000259" key="5">
    <source>
        <dbReference type="Pfam" id="PF01168"/>
    </source>
</evidence>
<evidence type="ECO:0000313" key="6">
    <source>
        <dbReference type="EMBL" id="AGH94748.1"/>
    </source>
</evidence>
<organism evidence="6 7">
    <name type="scientific">Pseudobdellovibrio exovorus JSS</name>
    <dbReference type="NCBI Taxonomy" id="1184267"/>
    <lineage>
        <taxon>Bacteria</taxon>
        <taxon>Pseudomonadati</taxon>
        <taxon>Bdellovibrionota</taxon>
        <taxon>Bdellovibrionia</taxon>
        <taxon>Bdellovibrionales</taxon>
        <taxon>Pseudobdellovibrionaceae</taxon>
        <taxon>Pseudobdellovibrio</taxon>
    </lineage>
</organism>
<dbReference type="InterPro" id="IPR011078">
    <property type="entry name" value="PyrdxlP_homeostasis"/>
</dbReference>
<keyword evidence="7" id="KW-1185">Reference proteome</keyword>
<dbReference type="SUPFAM" id="SSF51419">
    <property type="entry name" value="PLP-binding barrel"/>
    <property type="match status" value="1"/>
</dbReference>
<reference evidence="6 7" key="1">
    <citation type="journal article" date="2013" name="ISME J.">
        <title>By their genes ye shall know them: genomic signatures of predatory bacteria.</title>
        <authorList>
            <person name="Pasternak Z."/>
            <person name="Pietrokovski S."/>
            <person name="Rotem O."/>
            <person name="Gophna U."/>
            <person name="Lurie-Weinberger M.N."/>
            <person name="Jurkevitch E."/>
        </authorList>
    </citation>
    <scope>NUCLEOTIDE SEQUENCE [LARGE SCALE GENOMIC DNA]</scope>
    <source>
        <strain evidence="6 7">JSS</strain>
    </source>
</reference>
<dbReference type="FunFam" id="3.20.20.10:FF:000018">
    <property type="entry name" value="Pyridoxal phosphate homeostasis protein"/>
    <property type="match status" value="1"/>
</dbReference>
<dbReference type="EMBL" id="CP003537">
    <property type="protein sequence ID" value="AGH94748.1"/>
    <property type="molecule type" value="Genomic_DNA"/>
</dbReference>
<evidence type="ECO:0000256" key="4">
    <source>
        <dbReference type="RuleBase" id="RU004514"/>
    </source>
</evidence>
<dbReference type="InterPro" id="IPR029066">
    <property type="entry name" value="PLP-binding_barrel"/>
</dbReference>
<sequence length="224" mass="25600">MGIPAPTARSLISQKLSSKQKILAVSKLQPTEKIISLYNEGQRDFGENYIQEALEKIELLKDFSNIQWHLIGPIQKNKVKFLKKHFTYIHSIDSFALAEKISAAALSIQHIQKVFIQLNLSEEPTKSGFLKEDFESEWTRLQALSGIQIVGLMTMPPLENEPEKNRAFFKELKYIGSKFDLHEYSMGTSHDYQIALQEGATWIRLGTTLFGERESQKDQKRGPS</sequence>
<dbReference type="Gene3D" id="3.20.20.10">
    <property type="entry name" value="Alanine racemase"/>
    <property type="match status" value="1"/>
</dbReference>
<dbReference type="PATRIC" id="fig|1184267.3.peg.539"/>
<dbReference type="OrthoDB" id="5291450at2"/>
<dbReference type="HOGENOM" id="CLU_059988_1_3_7"/>
<dbReference type="CDD" id="cd00635">
    <property type="entry name" value="PLPDE_III_YBL036c_like"/>
    <property type="match status" value="1"/>
</dbReference>
<evidence type="ECO:0000313" key="7">
    <source>
        <dbReference type="Proteomes" id="UP000012040"/>
    </source>
</evidence>
<dbReference type="KEGG" id="bex:A11Q_528"/>
<dbReference type="RefSeq" id="WP_015469238.1">
    <property type="nucleotide sequence ID" value="NC_020813.1"/>
</dbReference>
<comment type="function">
    <text evidence="2">Pyridoxal 5'-phosphate (PLP)-binding protein, which is involved in PLP homeostasis.</text>
</comment>
<dbReference type="AlphaFoldDB" id="M4V6C2"/>
<dbReference type="NCBIfam" id="TIGR00044">
    <property type="entry name" value="YggS family pyridoxal phosphate-dependent enzyme"/>
    <property type="match status" value="1"/>
</dbReference>
<protein>
    <recommendedName>
        <fullName evidence="2">Pyridoxal phosphate homeostasis protein</fullName>
        <shortName evidence="2">PLP homeostasis protein</shortName>
    </recommendedName>
</protein>
<gene>
    <name evidence="6" type="ORF">A11Q_528</name>
</gene>
<dbReference type="Pfam" id="PF01168">
    <property type="entry name" value="Ala_racemase_N"/>
    <property type="match status" value="1"/>
</dbReference>
<dbReference type="eggNOG" id="COG0325">
    <property type="taxonomic scope" value="Bacteria"/>
</dbReference>
<dbReference type="PANTHER" id="PTHR10146:SF14">
    <property type="entry name" value="PYRIDOXAL PHOSPHATE HOMEOSTASIS PROTEIN"/>
    <property type="match status" value="1"/>
</dbReference>
<feature type="modified residue" description="N6-(pyridoxal phosphate)lysine" evidence="2 3">
    <location>
        <position position="27"/>
    </location>
</feature>
<dbReference type="STRING" id="1184267.A11Q_528"/>
<dbReference type="PIRSF" id="PIRSF004848">
    <property type="entry name" value="YBL036c_PLPDEIII"/>
    <property type="match status" value="1"/>
</dbReference>
<evidence type="ECO:0000256" key="1">
    <source>
        <dbReference type="ARBA" id="ARBA00022898"/>
    </source>
</evidence>
<comment type="cofactor">
    <cofactor evidence="3">
        <name>pyridoxal 5'-phosphate</name>
        <dbReference type="ChEBI" id="CHEBI:597326"/>
    </cofactor>
</comment>
<feature type="domain" description="Alanine racemase N-terminal" evidence="5">
    <location>
        <begin position="12"/>
        <end position="213"/>
    </location>
</feature>
<dbReference type="PANTHER" id="PTHR10146">
    <property type="entry name" value="PROLINE SYNTHETASE CO-TRANSCRIBED BACTERIAL HOMOLOG PROTEIN"/>
    <property type="match status" value="1"/>
</dbReference>